<protein>
    <submittedName>
        <fullName evidence="1">Uncharacterized protein</fullName>
    </submittedName>
</protein>
<name>A0A414WYG9_9BACT</name>
<sequence>MSLFRRRLLILAAMNNGLPNMPVRFKTGERAVFSDGKHGYFSMDRRFVRDKNMSRMYSKDGKRISVLKKRN</sequence>
<dbReference type="EMBL" id="QRJS01000019">
    <property type="protein sequence ID" value="RHH44095.1"/>
    <property type="molecule type" value="Genomic_DNA"/>
</dbReference>
<comment type="caution">
    <text evidence="1">The sequence shown here is derived from an EMBL/GenBank/DDBJ whole genome shotgun (WGS) entry which is preliminary data.</text>
</comment>
<dbReference type="AlphaFoldDB" id="A0A414WYG9"/>
<evidence type="ECO:0000313" key="2">
    <source>
        <dbReference type="Proteomes" id="UP000284998"/>
    </source>
</evidence>
<reference evidence="1 2" key="1">
    <citation type="submission" date="2018-08" db="EMBL/GenBank/DDBJ databases">
        <title>A genome reference for cultivated species of the human gut microbiota.</title>
        <authorList>
            <person name="Zou Y."/>
            <person name="Xue W."/>
            <person name="Luo G."/>
        </authorList>
    </citation>
    <scope>NUCLEOTIDE SEQUENCE [LARGE SCALE GENOMIC DNA]</scope>
    <source>
        <strain evidence="1 2">AM17-44</strain>
    </source>
</reference>
<dbReference type="Proteomes" id="UP000284998">
    <property type="component" value="Unassembled WGS sequence"/>
</dbReference>
<evidence type="ECO:0000313" key="1">
    <source>
        <dbReference type="EMBL" id="RHH44095.1"/>
    </source>
</evidence>
<proteinExistence type="predicted"/>
<organism evidence="1 2">
    <name type="scientific">Phocaeicola plebeius</name>
    <dbReference type="NCBI Taxonomy" id="310297"/>
    <lineage>
        <taxon>Bacteria</taxon>
        <taxon>Pseudomonadati</taxon>
        <taxon>Bacteroidota</taxon>
        <taxon>Bacteroidia</taxon>
        <taxon>Bacteroidales</taxon>
        <taxon>Bacteroidaceae</taxon>
        <taxon>Phocaeicola</taxon>
    </lineage>
</organism>
<accession>A0A414WYG9</accession>
<gene>
    <name evidence="1" type="ORF">DW204_08815</name>
</gene>